<dbReference type="Pfam" id="PF13304">
    <property type="entry name" value="AAA_21"/>
    <property type="match status" value="1"/>
</dbReference>
<evidence type="ECO:0000313" key="11">
    <source>
        <dbReference type="Proteomes" id="UP000233249"/>
    </source>
</evidence>
<gene>
    <name evidence="10" type="ORF">CXB45_08150</name>
</gene>
<evidence type="ECO:0000259" key="9">
    <source>
        <dbReference type="SMART" id="SM00382"/>
    </source>
</evidence>
<dbReference type="InterPro" id="IPR027417">
    <property type="entry name" value="P-loop_NTPase"/>
</dbReference>
<dbReference type="GO" id="GO:0006826">
    <property type="term" value="P:iron ion transport"/>
    <property type="evidence" value="ECO:0007669"/>
    <property type="project" value="UniProtKB-KW"/>
</dbReference>
<dbReference type="PANTHER" id="PTHR42771">
    <property type="entry name" value="IRON(3+)-HYDROXAMATE IMPORT ATP-BINDING PROTEIN FHUC"/>
    <property type="match status" value="1"/>
</dbReference>
<name>A0A2N0X6F1_9CORY</name>
<feature type="region of interest" description="Disordered" evidence="8">
    <location>
        <begin position="72"/>
        <end position="92"/>
    </location>
</feature>
<keyword evidence="7" id="KW-0472">Membrane</keyword>
<organism evidence="10 11">
    <name type="scientific">Corynebacterium mastitidis</name>
    <dbReference type="NCBI Taxonomy" id="161890"/>
    <lineage>
        <taxon>Bacteria</taxon>
        <taxon>Bacillati</taxon>
        <taxon>Actinomycetota</taxon>
        <taxon>Actinomycetes</taxon>
        <taxon>Mycobacteriales</taxon>
        <taxon>Corynebacteriaceae</taxon>
        <taxon>Corynebacterium</taxon>
    </lineage>
</organism>
<dbReference type="InterPro" id="IPR003959">
    <property type="entry name" value="ATPase_AAA_core"/>
</dbReference>
<dbReference type="GO" id="GO:0005886">
    <property type="term" value="C:plasma membrane"/>
    <property type="evidence" value="ECO:0007669"/>
    <property type="project" value="UniProtKB-SubCell"/>
</dbReference>
<evidence type="ECO:0000256" key="5">
    <source>
        <dbReference type="ARBA" id="ARBA00023004"/>
    </source>
</evidence>
<keyword evidence="6" id="KW-0406">Ion transport</keyword>
<dbReference type="InterPro" id="IPR038729">
    <property type="entry name" value="Rad50/SbcC_AAA"/>
</dbReference>
<evidence type="ECO:0000256" key="3">
    <source>
        <dbReference type="ARBA" id="ARBA00022475"/>
    </source>
</evidence>
<evidence type="ECO:0000256" key="1">
    <source>
        <dbReference type="ARBA" id="ARBA00004202"/>
    </source>
</evidence>
<dbReference type="EMBL" id="PJAF01000023">
    <property type="protein sequence ID" value="PKF68257.1"/>
    <property type="molecule type" value="Genomic_DNA"/>
</dbReference>
<dbReference type="Pfam" id="PF13476">
    <property type="entry name" value="AAA_23"/>
    <property type="match status" value="1"/>
</dbReference>
<dbReference type="STRING" id="1121365.GCA_000375365_01451"/>
<evidence type="ECO:0000256" key="4">
    <source>
        <dbReference type="ARBA" id="ARBA00022496"/>
    </source>
</evidence>
<evidence type="ECO:0000256" key="6">
    <source>
        <dbReference type="ARBA" id="ARBA00023065"/>
    </source>
</evidence>
<reference evidence="10 11" key="1">
    <citation type="submission" date="2017-12" db="EMBL/GenBank/DDBJ databases">
        <title>Corynebacterium mastitidis 16-1433 Genome.</title>
        <authorList>
            <person name="Gulvik C.A."/>
        </authorList>
    </citation>
    <scope>NUCLEOTIDE SEQUENCE [LARGE SCALE GENOMIC DNA]</scope>
    <source>
        <strain evidence="10 11">16-1433</strain>
    </source>
</reference>
<keyword evidence="4" id="KW-0410">Iron transport</keyword>
<dbReference type="InterPro" id="IPR051535">
    <property type="entry name" value="Siderophore_ABC-ATPase"/>
</dbReference>
<evidence type="ECO:0000256" key="8">
    <source>
        <dbReference type="SAM" id="MobiDB-lite"/>
    </source>
</evidence>
<protein>
    <submittedName>
        <fullName evidence="10">ATPase</fullName>
    </submittedName>
</protein>
<keyword evidence="3" id="KW-1003">Cell membrane</keyword>
<feature type="domain" description="AAA+ ATPase" evidence="9">
    <location>
        <begin position="37"/>
        <end position="223"/>
    </location>
</feature>
<dbReference type="GO" id="GO:0016887">
    <property type="term" value="F:ATP hydrolysis activity"/>
    <property type="evidence" value="ECO:0007669"/>
    <property type="project" value="InterPro"/>
</dbReference>
<sequence length="248" mass="27254">MESFFLFQQHLRRRALPDWVTKVPSILAVERRPLPLRSPATFITGENGMGKSTLIEAIAVACGFSIEGGPYGLRGGPSPRDTTRGESPFQGVASVTRGPRAMEGYYLRAESHINVPSNFLKAPELRALLEGKSHGESVMSAIDRYFHPRGLYILDEPEAGLSAVRQMALLVQLHALVQRGAQIIVSTHSPILLSYPGAAVWEIIEAGLVRTTLRETTAFRALRDFYEDPHGVADYMMRVAAQDPEALG</sequence>
<dbReference type="AlphaFoldDB" id="A0A2N0X6F1"/>
<dbReference type="OrthoDB" id="9784297at2"/>
<dbReference type="SUPFAM" id="SSF52540">
    <property type="entry name" value="P-loop containing nucleoside triphosphate hydrolases"/>
    <property type="match status" value="1"/>
</dbReference>
<evidence type="ECO:0000256" key="7">
    <source>
        <dbReference type="ARBA" id="ARBA00023136"/>
    </source>
</evidence>
<dbReference type="InterPro" id="IPR003593">
    <property type="entry name" value="AAA+_ATPase"/>
</dbReference>
<evidence type="ECO:0000256" key="2">
    <source>
        <dbReference type="ARBA" id="ARBA00022448"/>
    </source>
</evidence>
<comment type="caution">
    <text evidence="10">The sequence shown here is derived from an EMBL/GenBank/DDBJ whole genome shotgun (WGS) entry which is preliminary data.</text>
</comment>
<evidence type="ECO:0000313" key="10">
    <source>
        <dbReference type="EMBL" id="PKF68257.1"/>
    </source>
</evidence>
<dbReference type="Gene3D" id="3.40.50.300">
    <property type="entry name" value="P-loop containing nucleotide triphosphate hydrolases"/>
    <property type="match status" value="2"/>
</dbReference>
<comment type="subcellular location">
    <subcellularLocation>
        <location evidence="1">Cell membrane</location>
        <topology evidence="1">Peripheral membrane protein</topology>
    </subcellularLocation>
</comment>
<dbReference type="GO" id="GO:0006302">
    <property type="term" value="P:double-strand break repair"/>
    <property type="evidence" value="ECO:0007669"/>
    <property type="project" value="InterPro"/>
</dbReference>
<keyword evidence="5" id="KW-0408">Iron</keyword>
<dbReference type="GO" id="GO:0005524">
    <property type="term" value="F:ATP binding"/>
    <property type="evidence" value="ECO:0007669"/>
    <property type="project" value="InterPro"/>
</dbReference>
<dbReference type="PANTHER" id="PTHR42771:SF2">
    <property type="entry name" value="IRON(3+)-HYDROXAMATE IMPORT ATP-BINDING PROTEIN FHUC"/>
    <property type="match status" value="1"/>
</dbReference>
<keyword evidence="2" id="KW-0813">Transport</keyword>
<accession>A0A2N0X6F1</accession>
<dbReference type="SMART" id="SM00382">
    <property type="entry name" value="AAA"/>
    <property type="match status" value="1"/>
</dbReference>
<proteinExistence type="predicted"/>
<dbReference type="Proteomes" id="UP000233249">
    <property type="component" value="Unassembled WGS sequence"/>
</dbReference>